<dbReference type="InterPro" id="IPR000473">
    <property type="entry name" value="Ribosomal_bL36"/>
</dbReference>
<dbReference type="PANTHER" id="PTHR46909">
    <property type="entry name" value="39S RIBOSOMAL PROTEIN L36, MITOCHONDRIAL"/>
    <property type="match status" value="1"/>
</dbReference>
<keyword evidence="5" id="KW-0496">Mitochondrion</keyword>
<evidence type="ECO:0000256" key="6">
    <source>
        <dbReference type="ARBA" id="ARBA00023274"/>
    </source>
</evidence>
<dbReference type="GO" id="GO:0005762">
    <property type="term" value="C:mitochondrial large ribosomal subunit"/>
    <property type="evidence" value="ECO:0007669"/>
    <property type="project" value="TreeGrafter"/>
</dbReference>
<protein>
    <recommendedName>
        <fullName evidence="7">Large ribosomal subunit protein bL36m</fullName>
    </recommendedName>
    <alternativeName>
        <fullName evidence="8">39S ribosomal protein L36, mitochondrial</fullName>
    </alternativeName>
</protein>
<comment type="similarity">
    <text evidence="2">Belongs to the bacterial ribosomal protein bL36 family.</text>
</comment>
<dbReference type="GO" id="GO:0003735">
    <property type="term" value="F:structural constituent of ribosome"/>
    <property type="evidence" value="ECO:0007669"/>
    <property type="project" value="InterPro"/>
</dbReference>
<dbReference type="Pfam" id="PF00444">
    <property type="entry name" value="Ribosomal_L36"/>
    <property type="match status" value="1"/>
</dbReference>
<keyword evidence="10" id="KW-1185">Reference proteome</keyword>
<dbReference type="PANTHER" id="PTHR46909:SF1">
    <property type="entry name" value="LARGE RIBOSOMAL SUBUNIT PROTEIN BL36M"/>
    <property type="match status" value="1"/>
</dbReference>
<evidence type="ECO:0000256" key="5">
    <source>
        <dbReference type="ARBA" id="ARBA00023128"/>
    </source>
</evidence>
<organism evidence="9 10">
    <name type="scientific">Eufriesea mexicana</name>
    <dbReference type="NCBI Taxonomy" id="516756"/>
    <lineage>
        <taxon>Eukaryota</taxon>
        <taxon>Metazoa</taxon>
        <taxon>Ecdysozoa</taxon>
        <taxon>Arthropoda</taxon>
        <taxon>Hexapoda</taxon>
        <taxon>Insecta</taxon>
        <taxon>Pterygota</taxon>
        <taxon>Neoptera</taxon>
        <taxon>Endopterygota</taxon>
        <taxon>Hymenoptera</taxon>
        <taxon>Apocrita</taxon>
        <taxon>Aculeata</taxon>
        <taxon>Apoidea</taxon>
        <taxon>Anthophila</taxon>
        <taxon>Apidae</taxon>
        <taxon>Eufriesea</taxon>
    </lineage>
</organism>
<evidence type="ECO:0000256" key="3">
    <source>
        <dbReference type="ARBA" id="ARBA00022946"/>
    </source>
</evidence>
<name>A0A310SDP2_9HYME</name>
<evidence type="ECO:0000256" key="8">
    <source>
        <dbReference type="ARBA" id="ARBA00035411"/>
    </source>
</evidence>
<evidence type="ECO:0000256" key="2">
    <source>
        <dbReference type="ARBA" id="ARBA00007645"/>
    </source>
</evidence>
<dbReference type="InterPro" id="IPR052143">
    <property type="entry name" value="Mitoribosomal_bL36m"/>
</dbReference>
<gene>
    <name evidence="9" type="ORF">WN48_11244</name>
</gene>
<proteinExistence type="inferred from homology"/>
<keyword evidence="4" id="KW-0689">Ribosomal protein</keyword>
<sequence length="130" mass="15347">MNLCPLLWSTCKTLKLFSSKIPSMEPFSRIINCNMHYICNEQYTNNLSSTCTNKITSILLQPALPMYNVTCGLKMKTILKRRCKSCLLITKNDRKYILCKERPRHNQVERKKSEYKTWILTHATQGKRKW</sequence>
<evidence type="ECO:0000256" key="1">
    <source>
        <dbReference type="ARBA" id="ARBA00004173"/>
    </source>
</evidence>
<keyword evidence="3" id="KW-0809">Transit peptide</keyword>
<accession>A0A310SDP2</accession>
<dbReference type="EMBL" id="KQ760995">
    <property type="protein sequence ID" value="OAD58512.1"/>
    <property type="molecule type" value="Genomic_DNA"/>
</dbReference>
<evidence type="ECO:0000256" key="4">
    <source>
        <dbReference type="ARBA" id="ARBA00022980"/>
    </source>
</evidence>
<reference evidence="9 10" key="1">
    <citation type="submission" date="2015-07" db="EMBL/GenBank/DDBJ databases">
        <title>The genome of Eufriesea mexicana.</title>
        <authorList>
            <person name="Pan H."/>
            <person name="Kapheim K."/>
        </authorList>
    </citation>
    <scope>NUCLEOTIDE SEQUENCE [LARGE SCALE GENOMIC DNA]</scope>
    <source>
        <strain evidence="9">0111107269</strain>
        <tissue evidence="9">Whole body</tissue>
    </source>
</reference>
<dbReference type="AlphaFoldDB" id="A0A310SDP2"/>
<dbReference type="Proteomes" id="UP000250275">
    <property type="component" value="Unassembled WGS sequence"/>
</dbReference>
<dbReference type="GO" id="GO:0006412">
    <property type="term" value="P:translation"/>
    <property type="evidence" value="ECO:0007669"/>
    <property type="project" value="InterPro"/>
</dbReference>
<evidence type="ECO:0000313" key="9">
    <source>
        <dbReference type="EMBL" id="OAD58512.1"/>
    </source>
</evidence>
<evidence type="ECO:0000313" key="10">
    <source>
        <dbReference type="Proteomes" id="UP000250275"/>
    </source>
</evidence>
<evidence type="ECO:0000256" key="7">
    <source>
        <dbReference type="ARBA" id="ARBA00035239"/>
    </source>
</evidence>
<comment type="subcellular location">
    <subcellularLocation>
        <location evidence="1">Mitochondrion</location>
    </subcellularLocation>
</comment>
<dbReference type="InterPro" id="IPR035977">
    <property type="entry name" value="Ribosomal_bL36_sp"/>
</dbReference>
<keyword evidence="6" id="KW-0687">Ribonucleoprotein</keyword>
<dbReference type="SUPFAM" id="SSF57840">
    <property type="entry name" value="Ribosomal protein L36"/>
    <property type="match status" value="1"/>
</dbReference>